<dbReference type="GO" id="GO:0016491">
    <property type="term" value="F:oxidoreductase activity"/>
    <property type="evidence" value="ECO:0007669"/>
    <property type="project" value="UniProtKB-KW"/>
</dbReference>
<evidence type="ECO:0000256" key="2">
    <source>
        <dbReference type="SAM" id="MobiDB-lite"/>
    </source>
</evidence>
<evidence type="ECO:0000313" key="4">
    <source>
        <dbReference type="EMBL" id="CAE0099183.1"/>
    </source>
</evidence>
<name>A0A7S3AD09_9EUKA</name>
<sequence>MALPVRRLIVHGQDPSLVSAAAVVHAIRLPISQFRTTVAALAPPAEDIMLRRAAVLRAEACAALRAAVDAAAATAPDSVDGLADHQLDLRSLAELEALIGADGLAALQGLPIEFGSSERRAATLFDSKRDAEALLGSAQGAASNRLRVSQMFVRRYCCDTRPWFTFHRDAGPLTVNVALADDASFEGGRLLALFDGQVRAVERAQGEATVHPATLLHGVGRMTGGVRYSLILFFRFRPCVDAAMDTVEVGSQGVPGAGGVQSGEGKTPLLRNPVE</sequence>
<feature type="domain" description="Fe2OG dioxygenase" evidence="3">
    <location>
        <begin position="147"/>
        <end position="238"/>
    </location>
</feature>
<keyword evidence="1" id="KW-0479">Metal-binding</keyword>
<dbReference type="GO" id="GO:0046872">
    <property type="term" value="F:metal ion binding"/>
    <property type="evidence" value="ECO:0007669"/>
    <property type="project" value="UniProtKB-KW"/>
</dbReference>
<keyword evidence="1" id="KW-0408">Iron</keyword>
<comment type="similarity">
    <text evidence="1">Belongs to the iron/ascorbate-dependent oxidoreductase family.</text>
</comment>
<accession>A0A7S3AD09</accession>
<evidence type="ECO:0000259" key="3">
    <source>
        <dbReference type="PROSITE" id="PS51471"/>
    </source>
</evidence>
<dbReference type="Gene3D" id="2.60.120.620">
    <property type="entry name" value="q2cbj1_9rhob like domain"/>
    <property type="match status" value="1"/>
</dbReference>
<protein>
    <recommendedName>
        <fullName evidence="3">Fe2OG dioxygenase domain-containing protein</fullName>
    </recommendedName>
</protein>
<dbReference type="EMBL" id="HBHX01002820">
    <property type="protein sequence ID" value="CAE0099183.1"/>
    <property type="molecule type" value="Transcribed_RNA"/>
</dbReference>
<gene>
    <name evidence="4" type="ORF">HERI1096_LOCUS1559</name>
</gene>
<dbReference type="PROSITE" id="PS51471">
    <property type="entry name" value="FE2OG_OXY"/>
    <property type="match status" value="1"/>
</dbReference>
<keyword evidence="1" id="KW-0560">Oxidoreductase</keyword>
<dbReference type="AlphaFoldDB" id="A0A7S3AD09"/>
<evidence type="ECO:0000256" key="1">
    <source>
        <dbReference type="RuleBase" id="RU003682"/>
    </source>
</evidence>
<feature type="compositionally biased region" description="Gly residues" evidence="2">
    <location>
        <begin position="253"/>
        <end position="262"/>
    </location>
</feature>
<organism evidence="4">
    <name type="scientific">Haptolina ericina</name>
    <dbReference type="NCBI Taxonomy" id="156174"/>
    <lineage>
        <taxon>Eukaryota</taxon>
        <taxon>Haptista</taxon>
        <taxon>Haptophyta</taxon>
        <taxon>Prymnesiophyceae</taxon>
        <taxon>Prymnesiales</taxon>
        <taxon>Prymnesiaceae</taxon>
        <taxon>Haptolina</taxon>
    </lineage>
</organism>
<feature type="region of interest" description="Disordered" evidence="2">
    <location>
        <begin position="253"/>
        <end position="275"/>
    </location>
</feature>
<reference evidence="4" key="1">
    <citation type="submission" date="2021-01" db="EMBL/GenBank/DDBJ databases">
        <authorList>
            <person name="Corre E."/>
            <person name="Pelletier E."/>
            <person name="Niang G."/>
            <person name="Scheremetjew M."/>
            <person name="Finn R."/>
            <person name="Kale V."/>
            <person name="Holt S."/>
            <person name="Cochrane G."/>
            <person name="Meng A."/>
            <person name="Brown T."/>
            <person name="Cohen L."/>
        </authorList>
    </citation>
    <scope>NUCLEOTIDE SEQUENCE</scope>
    <source>
        <strain evidence="4">CCMP281</strain>
    </source>
</reference>
<proteinExistence type="inferred from homology"/>
<dbReference type="InterPro" id="IPR005123">
    <property type="entry name" value="Oxoglu/Fe-dep_dioxygenase_dom"/>
</dbReference>